<dbReference type="Proteomes" id="UP001143304">
    <property type="component" value="Unassembled WGS sequence"/>
</dbReference>
<evidence type="ECO:0000259" key="1">
    <source>
        <dbReference type="PROSITE" id="PS50006"/>
    </source>
</evidence>
<comment type="caution">
    <text evidence="2">The sequence shown here is derived from an EMBL/GenBank/DDBJ whole genome shotgun (WGS) entry which is preliminary data.</text>
</comment>
<reference evidence="2" key="1">
    <citation type="submission" date="2019-02" db="EMBL/GenBank/DDBJ databases">
        <authorList>
            <person name="Li S.-H."/>
        </authorList>
    </citation>
    <scope>NUCLEOTIDE SEQUENCE</scope>
    <source>
        <strain evidence="2">IMCC11814</strain>
    </source>
</reference>
<gene>
    <name evidence="2" type="ORF">EYC82_16740</name>
</gene>
<accession>A0ABT3TAD1</accession>
<dbReference type="CDD" id="cd00060">
    <property type="entry name" value="FHA"/>
    <property type="match status" value="1"/>
</dbReference>
<dbReference type="EMBL" id="SHNO01000002">
    <property type="protein sequence ID" value="MCX2978994.1"/>
    <property type="molecule type" value="Genomic_DNA"/>
</dbReference>
<dbReference type="Pfam" id="PF00498">
    <property type="entry name" value="FHA"/>
    <property type="match status" value="1"/>
</dbReference>
<dbReference type="InterPro" id="IPR008984">
    <property type="entry name" value="SMAD_FHA_dom_sf"/>
</dbReference>
<name>A0ABT3TAD1_9GAMM</name>
<dbReference type="SUPFAM" id="SSF49879">
    <property type="entry name" value="SMAD/FHA domain"/>
    <property type="match status" value="1"/>
</dbReference>
<protein>
    <submittedName>
        <fullName evidence="2">FHA domain-containing protein</fullName>
    </submittedName>
</protein>
<dbReference type="Gene3D" id="2.60.200.20">
    <property type="match status" value="1"/>
</dbReference>
<feature type="domain" description="FHA" evidence="1">
    <location>
        <begin position="112"/>
        <end position="187"/>
    </location>
</feature>
<dbReference type="SMART" id="SM00240">
    <property type="entry name" value="FHA"/>
    <property type="match status" value="1"/>
</dbReference>
<sequence>MFGFSLRMGAFMDKRKLVVQLAGRMGVAEEKAEEWLQAVMDLLHQAYVGDAVSDGEAQEQPVDRSLSSQGLPVLRPLTRVTKLAIDDEVAVAVDRFPYRVGRYEVPLDRFPFRVGREARVQTAAGVRGLMERRQTPAKKNNELYVKDQGKTVNVSREHFQIELKPDGSYELVDRGSACGTIVENQAVGGNYAGGRCPLNFGDSIIVGTPESTIVFEFSRVDQ</sequence>
<evidence type="ECO:0000313" key="3">
    <source>
        <dbReference type="Proteomes" id="UP001143304"/>
    </source>
</evidence>
<dbReference type="InterPro" id="IPR000253">
    <property type="entry name" value="FHA_dom"/>
</dbReference>
<dbReference type="PROSITE" id="PS50006">
    <property type="entry name" value="FHA_DOMAIN"/>
    <property type="match status" value="1"/>
</dbReference>
<evidence type="ECO:0000313" key="2">
    <source>
        <dbReference type="EMBL" id="MCX2978994.1"/>
    </source>
</evidence>
<organism evidence="2 3">
    <name type="scientific">Candidatus Marimicrobium litorale</name>
    <dbReference type="NCBI Taxonomy" id="2518991"/>
    <lineage>
        <taxon>Bacteria</taxon>
        <taxon>Pseudomonadati</taxon>
        <taxon>Pseudomonadota</taxon>
        <taxon>Gammaproteobacteria</taxon>
        <taxon>Cellvibrionales</taxon>
        <taxon>Halieaceae</taxon>
        <taxon>Marimicrobium</taxon>
    </lineage>
</organism>
<proteinExistence type="predicted"/>
<keyword evidence="3" id="KW-1185">Reference proteome</keyword>